<feature type="region of interest" description="Disordered" evidence="1">
    <location>
        <begin position="63"/>
        <end position="103"/>
    </location>
</feature>
<dbReference type="PANTHER" id="PTHR35541:SF1">
    <property type="entry name" value="RAD9, HUS1, RAD1-INTERACTING NUCLEAR ORPHAN PROTEIN 1"/>
    <property type="match status" value="1"/>
</dbReference>
<evidence type="ECO:0000313" key="2">
    <source>
        <dbReference type="Proteomes" id="UP000694865"/>
    </source>
</evidence>
<dbReference type="GeneID" id="100367503"/>
<dbReference type="Proteomes" id="UP000694865">
    <property type="component" value="Unplaced"/>
</dbReference>
<feature type="compositionally biased region" description="Polar residues" evidence="1">
    <location>
        <begin position="77"/>
        <end position="95"/>
    </location>
</feature>
<evidence type="ECO:0000313" key="3">
    <source>
        <dbReference type="RefSeq" id="XP_002731976.1"/>
    </source>
</evidence>
<sequence>MPRRRKKSCNQKSKLSFVESPMNLPRAYVSPIMNARNPPTADVRHLDEETSVEWVSPQFSRMNQCSQPRKTKRRKCQIQSNQTLTSGHLSRSKNASIKENKTSKKVLEKYRPLPFIDQNPLQDESESETESFELDAEGDIMLCGNESDSTKALFTRLKCNSPVKADQITPSLDCQFNTPEHISDNNGQVAENPETNSEIGMIDKCVRNRDGTRTSPNAIAALTDHNWNSDRTIPILCQTDDDIILEMREIQKKSRKVTREAEMPNFDTPRRRSRRLVERNMHKLTFGANDFSSLMHTPQRETLDELTTPNRTVRILVDDTPELDYGLRVSLRRRRELLPHMTWVKLLHNTSVCHQ</sequence>
<keyword evidence="2" id="KW-1185">Reference proteome</keyword>
<protein>
    <submittedName>
        <fullName evidence="3">Uncharacterized protein LOC100367503</fullName>
    </submittedName>
</protein>
<gene>
    <name evidence="3" type="primary">LOC100367503</name>
</gene>
<accession>A0ABM0GKM6</accession>
<organism evidence="2 3">
    <name type="scientific">Saccoglossus kowalevskii</name>
    <name type="common">Acorn worm</name>
    <dbReference type="NCBI Taxonomy" id="10224"/>
    <lineage>
        <taxon>Eukaryota</taxon>
        <taxon>Metazoa</taxon>
        <taxon>Hemichordata</taxon>
        <taxon>Enteropneusta</taxon>
        <taxon>Harrimaniidae</taxon>
        <taxon>Saccoglossus</taxon>
    </lineage>
</organism>
<name>A0ABM0GKM6_SACKO</name>
<dbReference type="PANTHER" id="PTHR35541">
    <property type="entry name" value="RAD9, HUS1, RAD1-INTERACTING NUCLEAR ORPHAN PROTEIN 1"/>
    <property type="match status" value="1"/>
</dbReference>
<dbReference type="Pfam" id="PF15319">
    <property type="entry name" value="RHINO"/>
    <property type="match status" value="1"/>
</dbReference>
<proteinExistence type="predicted"/>
<reference evidence="3" key="1">
    <citation type="submission" date="2025-08" db="UniProtKB">
        <authorList>
            <consortium name="RefSeq"/>
        </authorList>
    </citation>
    <scope>IDENTIFICATION</scope>
    <source>
        <tissue evidence="3">Testes</tissue>
    </source>
</reference>
<dbReference type="InterPro" id="IPR029293">
    <property type="entry name" value="RHNO1"/>
</dbReference>
<evidence type="ECO:0000256" key="1">
    <source>
        <dbReference type="SAM" id="MobiDB-lite"/>
    </source>
</evidence>
<dbReference type="RefSeq" id="XP_002731976.1">
    <property type="nucleotide sequence ID" value="XM_002731930.2"/>
</dbReference>